<dbReference type="Pfam" id="PF00096">
    <property type="entry name" value="zf-C2H2"/>
    <property type="match status" value="2"/>
</dbReference>
<dbReference type="FunFam" id="3.30.160.60:FF:000235">
    <property type="entry name" value="Zinc finger and BTB domain containing 38"/>
    <property type="match status" value="1"/>
</dbReference>
<evidence type="ECO:0000256" key="6">
    <source>
        <dbReference type="ARBA" id="ARBA00022553"/>
    </source>
</evidence>
<evidence type="ECO:0000256" key="5">
    <source>
        <dbReference type="ARBA" id="ARBA00022499"/>
    </source>
</evidence>
<keyword evidence="13" id="KW-0238">DNA-binding</keyword>
<feature type="domain" description="C2H2-type" evidence="18">
    <location>
        <begin position="167"/>
        <end position="194"/>
    </location>
</feature>
<dbReference type="SUPFAM" id="SSF57667">
    <property type="entry name" value="beta-beta-alpha zinc fingers"/>
    <property type="match status" value="4"/>
</dbReference>
<protein>
    <submittedName>
        <fullName evidence="19">Zinc finger and BTB domain containing 4</fullName>
    </submittedName>
</protein>
<keyword evidence="8" id="KW-0677">Repeat</keyword>
<evidence type="ECO:0000313" key="20">
    <source>
        <dbReference type="Proteomes" id="UP000264820"/>
    </source>
</evidence>
<organism evidence="19 20">
    <name type="scientific">Hippocampus comes</name>
    <name type="common">Tiger tail seahorse</name>
    <dbReference type="NCBI Taxonomy" id="109280"/>
    <lineage>
        <taxon>Eukaryota</taxon>
        <taxon>Metazoa</taxon>
        <taxon>Chordata</taxon>
        <taxon>Craniata</taxon>
        <taxon>Vertebrata</taxon>
        <taxon>Euteleostomi</taxon>
        <taxon>Actinopterygii</taxon>
        <taxon>Neopterygii</taxon>
        <taxon>Teleostei</taxon>
        <taxon>Neoteleostei</taxon>
        <taxon>Acanthomorphata</taxon>
        <taxon>Syngnathiaria</taxon>
        <taxon>Syngnathiformes</taxon>
        <taxon>Syngnathoidei</taxon>
        <taxon>Syngnathidae</taxon>
        <taxon>Hippocampus</taxon>
    </lineage>
</organism>
<dbReference type="AlphaFoldDB" id="A0A3Q2ZB72"/>
<keyword evidence="9 16" id="KW-0863">Zinc-finger</keyword>
<feature type="compositionally biased region" description="Basic and acidic residues" evidence="17">
    <location>
        <begin position="531"/>
        <end position="558"/>
    </location>
</feature>
<dbReference type="OMA" id="VIAFAHP"/>
<evidence type="ECO:0000256" key="4">
    <source>
        <dbReference type="ARBA" id="ARBA00022491"/>
    </source>
</evidence>
<dbReference type="FunFam" id="3.30.160.60:FF:000437">
    <property type="entry name" value="zinc finger and BTB domain-containing protein 38"/>
    <property type="match status" value="1"/>
</dbReference>
<keyword evidence="20" id="KW-1185">Reference proteome</keyword>
<dbReference type="GeneTree" id="ENSGT00940000161268"/>
<dbReference type="Ensembl" id="ENSHCOT00000015573.1">
    <property type="protein sequence ID" value="ENSHCOP00000023398.1"/>
    <property type="gene ID" value="ENSHCOG00000011903.1"/>
</dbReference>
<evidence type="ECO:0000256" key="12">
    <source>
        <dbReference type="ARBA" id="ARBA00023015"/>
    </source>
</evidence>
<keyword evidence="5" id="KW-1017">Isopeptide bond</keyword>
<feature type="compositionally biased region" description="Pro residues" evidence="17">
    <location>
        <begin position="132"/>
        <end position="145"/>
    </location>
</feature>
<comment type="subcellular location">
    <subcellularLocation>
        <location evidence="2">Chromosome</location>
    </subcellularLocation>
    <subcellularLocation>
        <location evidence="1">Nucleus</location>
    </subcellularLocation>
</comment>
<feature type="compositionally biased region" description="Basic and acidic residues" evidence="17">
    <location>
        <begin position="450"/>
        <end position="470"/>
    </location>
</feature>
<evidence type="ECO:0000256" key="14">
    <source>
        <dbReference type="ARBA" id="ARBA00023163"/>
    </source>
</evidence>
<feature type="compositionally biased region" description="Basic and acidic residues" evidence="17">
    <location>
        <begin position="67"/>
        <end position="83"/>
    </location>
</feature>
<dbReference type="Gene3D" id="3.30.160.60">
    <property type="entry name" value="Classic Zinc Finger"/>
    <property type="match status" value="5"/>
</dbReference>
<feature type="region of interest" description="Disordered" evidence="17">
    <location>
        <begin position="371"/>
        <end position="396"/>
    </location>
</feature>
<dbReference type="GO" id="GO:0000978">
    <property type="term" value="F:RNA polymerase II cis-regulatory region sequence-specific DNA binding"/>
    <property type="evidence" value="ECO:0007669"/>
    <property type="project" value="TreeGrafter"/>
</dbReference>
<dbReference type="GO" id="GO:0008270">
    <property type="term" value="F:zinc ion binding"/>
    <property type="evidence" value="ECO:0007669"/>
    <property type="project" value="UniProtKB-KW"/>
</dbReference>
<feature type="region of interest" description="Disordered" evidence="17">
    <location>
        <begin position="421"/>
        <end position="514"/>
    </location>
</feature>
<feature type="compositionally biased region" description="Basic residues" evidence="17">
    <location>
        <begin position="439"/>
        <end position="449"/>
    </location>
</feature>
<feature type="domain" description="C2H2-type" evidence="18">
    <location>
        <begin position="267"/>
        <end position="294"/>
    </location>
</feature>
<feature type="domain" description="C2H2-type" evidence="18">
    <location>
        <begin position="239"/>
        <end position="266"/>
    </location>
</feature>
<feature type="domain" description="C2H2-type" evidence="18">
    <location>
        <begin position="621"/>
        <end position="648"/>
    </location>
</feature>
<evidence type="ECO:0000256" key="7">
    <source>
        <dbReference type="ARBA" id="ARBA00022723"/>
    </source>
</evidence>
<dbReference type="STRING" id="109280.ENSHCOP00000023398"/>
<evidence type="ECO:0000256" key="2">
    <source>
        <dbReference type="ARBA" id="ARBA00004286"/>
    </source>
</evidence>
<keyword evidence="3" id="KW-0158">Chromosome</keyword>
<keyword evidence="7" id="KW-0479">Metal-binding</keyword>
<evidence type="ECO:0000256" key="13">
    <source>
        <dbReference type="ARBA" id="ARBA00023125"/>
    </source>
</evidence>
<dbReference type="InterPro" id="IPR036236">
    <property type="entry name" value="Znf_C2H2_sf"/>
</dbReference>
<dbReference type="InterPro" id="IPR013087">
    <property type="entry name" value="Znf_C2H2_type"/>
</dbReference>
<evidence type="ECO:0000256" key="9">
    <source>
        <dbReference type="ARBA" id="ARBA00022771"/>
    </source>
</evidence>
<evidence type="ECO:0000256" key="10">
    <source>
        <dbReference type="ARBA" id="ARBA00022833"/>
    </source>
</evidence>
<dbReference type="GO" id="GO:0001228">
    <property type="term" value="F:DNA-binding transcription activator activity, RNA polymerase II-specific"/>
    <property type="evidence" value="ECO:0007669"/>
    <property type="project" value="TreeGrafter"/>
</dbReference>
<name>A0A3Q2ZB72_HIPCM</name>
<feature type="compositionally biased region" description="Low complexity" evidence="17">
    <location>
        <begin position="495"/>
        <end position="505"/>
    </location>
</feature>
<keyword evidence="6" id="KW-0597">Phosphoprotein</keyword>
<evidence type="ECO:0000256" key="8">
    <source>
        <dbReference type="ARBA" id="ARBA00022737"/>
    </source>
</evidence>
<sequence>MEDRPESVADGPRNAKITLSFPVSAGPLPASLTSSGYCRNSASSSSPHRRRPSSKSSDEGSLWKLDSTTDIKHRPFKPPRHDSSPSSSPSSSSSPMTAHALIAGKDIKSPPPLKCSKVSPETHFARSARRGVPPPPPPPLPPPPSEGLGAPLRAASYSPAESVEPELICGVCRRLFSSAASLTVHMRLHRGSRALGCRFCGKVFIHSKRPGGDDDASAAELPAGDQSHFVKVVDGNVIYFCSVCERSYMTLSSLKRHSNVHSWRRRYPCHFCDKVFALAEYRTKHEVWHTGERRYQCIFCWDAFATYYNLKTHQKAIHGINPSLISSEKTANGGYKQKANALKLYRLLPMRSQKRPYKTYSDSLHDALLMSPAEAPPHPLPGLGSADSSSTPSVITYGHPKPSVIVHGTAVSSSVIVHSKQVAPGSEQNELPDVNVGQHSHKGGSRSCKRPRDCADGHRKRSRDNSEAATRDTQSGCGPRLKSGKSHGKNDPSRSEPSSPSVSSPVKETGPLCQITVRIGEEAIVKRSISETDLRRDKSRSPPKVREQESDHDTEDNLWRPYYSYKPKKKAQPPLATAVAPSGLKRRPWTTGNVAECATCGCWFSSSSKRDQHELSHLLEFVCLFCRAAFPSRDKLEDHQRIHHSSPARLSRRALSRHTCPQCHKVCKTSSALSRHIRRHEFGTSPGREKEEDYVSQDGEANATKAGAGEAPRQGEGQRPRERRGGGPPAPACYPHQDYPLPLIAPDNYRPAKKQQDNVLVSSYPTGALPFGPLGKMMVPNGADLAKLPFYPDPYQLLYGSQLLAYPYNMAALPVALNMVAPGADKVEPLPFLPAIFNYAAGAGPYVGAAPHPLVANPSFYGGGGKKQRDGSGHKP</sequence>
<accession>A0A3Q2ZB72</accession>
<feature type="region of interest" description="Disordered" evidence="17">
    <location>
        <begin position="1"/>
        <end position="152"/>
    </location>
</feature>
<dbReference type="GO" id="GO:0009952">
    <property type="term" value="P:anterior/posterior pattern specification"/>
    <property type="evidence" value="ECO:0007669"/>
    <property type="project" value="Ensembl"/>
</dbReference>
<evidence type="ECO:0000256" key="17">
    <source>
        <dbReference type="SAM" id="MobiDB-lite"/>
    </source>
</evidence>
<dbReference type="PANTHER" id="PTHR24376">
    <property type="entry name" value="ZINC FINGER PROTEIN"/>
    <property type="match status" value="1"/>
</dbReference>
<reference evidence="19" key="1">
    <citation type="submission" date="2025-08" db="UniProtKB">
        <authorList>
            <consortium name="Ensembl"/>
        </authorList>
    </citation>
    <scope>IDENTIFICATION</scope>
</reference>
<keyword evidence="11" id="KW-0832">Ubl conjugation</keyword>
<dbReference type="PROSITE" id="PS50157">
    <property type="entry name" value="ZINC_FINGER_C2H2_2"/>
    <property type="match status" value="6"/>
</dbReference>
<dbReference type="PANTHER" id="PTHR24376:SF216">
    <property type="entry name" value="ZINC FINGER PROTEIN 420-LIKE"/>
    <property type="match status" value="1"/>
</dbReference>
<proteinExistence type="predicted"/>
<dbReference type="GO" id="GO:0060031">
    <property type="term" value="P:mediolateral intercalation"/>
    <property type="evidence" value="ECO:0007669"/>
    <property type="project" value="Ensembl"/>
</dbReference>
<keyword evidence="15" id="KW-0539">Nucleus</keyword>
<reference evidence="19" key="2">
    <citation type="submission" date="2025-09" db="UniProtKB">
        <authorList>
            <consortium name="Ensembl"/>
        </authorList>
    </citation>
    <scope>IDENTIFICATION</scope>
</reference>
<feature type="domain" description="C2H2-type" evidence="18">
    <location>
        <begin position="658"/>
        <end position="680"/>
    </location>
</feature>
<evidence type="ECO:0000256" key="3">
    <source>
        <dbReference type="ARBA" id="ARBA00022454"/>
    </source>
</evidence>
<dbReference type="GO" id="GO:0005634">
    <property type="term" value="C:nucleus"/>
    <property type="evidence" value="ECO:0007669"/>
    <property type="project" value="UniProtKB-SubCell"/>
</dbReference>
<keyword evidence="12" id="KW-0805">Transcription regulation</keyword>
<keyword evidence="10" id="KW-0862">Zinc</keyword>
<dbReference type="SMART" id="SM00355">
    <property type="entry name" value="ZnF_C2H2"/>
    <property type="match status" value="7"/>
</dbReference>
<keyword evidence="4" id="KW-0678">Repressor</keyword>
<dbReference type="PROSITE" id="PS00028">
    <property type="entry name" value="ZINC_FINGER_C2H2_1"/>
    <property type="match status" value="6"/>
</dbReference>
<evidence type="ECO:0000256" key="16">
    <source>
        <dbReference type="PROSITE-ProRule" id="PRU00042"/>
    </source>
</evidence>
<feature type="region of interest" description="Disordered" evidence="17">
    <location>
        <begin position="678"/>
        <end position="737"/>
    </location>
</feature>
<keyword evidence="14" id="KW-0804">Transcription</keyword>
<feature type="domain" description="C2H2-type" evidence="18">
    <location>
        <begin position="295"/>
        <end position="318"/>
    </location>
</feature>
<evidence type="ECO:0000313" key="19">
    <source>
        <dbReference type="Ensembl" id="ENSHCOP00000023398.1"/>
    </source>
</evidence>
<evidence type="ECO:0000256" key="11">
    <source>
        <dbReference type="ARBA" id="ARBA00022843"/>
    </source>
</evidence>
<dbReference type="GO" id="GO:0009953">
    <property type="term" value="P:dorsal/ventral pattern formation"/>
    <property type="evidence" value="ECO:0007669"/>
    <property type="project" value="Ensembl"/>
</dbReference>
<feature type="region of interest" description="Disordered" evidence="17">
    <location>
        <begin position="531"/>
        <end position="559"/>
    </location>
</feature>
<evidence type="ECO:0000256" key="1">
    <source>
        <dbReference type="ARBA" id="ARBA00004123"/>
    </source>
</evidence>
<feature type="compositionally biased region" description="Low complexity" evidence="17">
    <location>
        <begin position="84"/>
        <end position="95"/>
    </location>
</feature>
<dbReference type="GO" id="GO:0005694">
    <property type="term" value="C:chromosome"/>
    <property type="evidence" value="ECO:0007669"/>
    <property type="project" value="UniProtKB-SubCell"/>
</dbReference>
<dbReference type="GO" id="GO:0060030">
    <property type="term" value="P:dorsal convergence"/>
    <property type="evidence" value="ECO:0007669"/>
    <property type="project" value="Ensembl"/>
</dbReference>
<evidence type="ECO:0000259" key="18">
    <source>
        <dbReference type="PROSITE" id="PS50157"/>
    </source>
</evidence>
<feature type="compositionally biased region" description="Basic and acidic residues" evidence="17">
    <location>
        <begin position="716"/>
        <end position="725"/>
    </location>
</feature>
<evidence type="ECO:0000256" key="15">
    <source>
        <dbReference type="ARBA" id="ARBA00023242"/>
    </source>
</evidence>
<dbReference type="Proteomes" id="UP000264820">
    <property type="component" value="Unplaced"/>
</dbReference>